<feature type="domain" description="Glycerophosphoryl diester phosphodiesterase membrane" evidence="2">
    <location>
        <begin position="152"/>
        <end position="271"/>
    </location>
</feature>
<keyword evidence="1" id="KW-0472">Membrane</keyword>
<evidence type="ECO:0000313" key="4">
    <source>
        <dbReference type="Proteomes" id="UP000788153"/>
    </source>
</evidence>
<dbReference type="Pfam" id="PF10110">
    <property type="entry name" value="GPDPase_memb"/>
    <property type="match status" value="1"/>
</dbReference>
<sequence>MVKTGGARVSIGTVWDRTTAFVADHLAAIVPIALLTIFVPSSLGGALESVATPTHLAWVVSLAGLALMIVSLLGQLALTALVLDPAAGMGAIGRGLARLLPAFGVFLVVLLGMLALALPIVGIAFVYGAVLPSDPAAMSMSGMPEGAAGPILLYAIALIAVVMWVTARLFVATPAIVAERRGLSALKRSFQLTRGTTWKLIGVILLYGIVVLVATLAAQSLFGAIFALTAGSGDGGELSLAKVLTAVVVSLVTTAFTVLQAVFVAQFYIAAVGAVPAAHAVPEDSSDLP</sequence>
<feature type="transmembrane region" description="Helical" evidence="1">
    <location>
        <begin position="21"/>
        <end position="43"/>
    </location>
</feature>
<evidence type="ECO:0000256" key="1">
    <source>
        <dbReference type="SAM" id="Phobius"/>
    </source>
</evidence>
<accession>A0ABX0TXC2</accession>
<dbReference type="Proteomes" id="UP000788153">
    <property type="component" value="Unassembled WGS sequence"/>
</dbReference>
<keyword evidence="1" id="KW-1133">Transmembrane helix</keyword>
<dbReference type="RefSeq" id="WP_166745412.1">
    <property type="nucleotide sequence ID" value="NZ_BAAAEV010000001.1"/>
</dbReference>
<feature type="transmembrane region" description="Helical" evidence="1">
    <location>
        <begin position="198"/>
        <end position="231"/>
    </location>
</feature>
<keyword evidence="1" id="KW-0812">Transmembrane</keyword>
<feature type="transmembrane region" description="Helical" evidence="1">
    <location>
        <begin position="103"/>
        <end position="131"/>
    </location>
</feature>
<organism evidence="3 4">
    <name type="scientific">Sphingomonas japonica</name>
    <dbReference type="NCBI Taxonomy" id="511662"/>
    <lineage>
        <taxon>Bacteria</taxon>
        <taxon>Pseudomonadati</taxon>
        <taxon>Pseudomonadota</taxon>
        <taxon>Alphaproteobacteria</taxon>
        <taxon>Sphingomonadales</taxon>
        <taxon>Sphingomonadaceae</taxon>
        <taxon>Sphingomonas</taxon>
    </lineage>
</organism>
<reference evidence="3 4" key="1">
    <citation type="submission" date="2020-03" db="EMBL/GenBank/DDBJ databases">
        <title>Genomic Encyclopedia of Type Strains, Phase IV (KMG-IV): sequencing the most valuable type-strain genomes for metagenomic binning, comparative biology and taxonomic classification.</title>
        <authorList>
            <person name="Goeker M."/>
        </authorList>
    </citation>
    <scope>NUCLEOTIDE SEQUENCE [LARGE SCALE GENOMIC DNA]</scope>
    <source>
        <strain evidence="3 4">DSM 22753</strain>
    </source>
</reference>
<proteinExistence type="predicted"/>
<evidence type="ECO:0000313" key="3">
    <source>
        <dbReference type="EMBL" id="NIJ22951.1"/>
    </source>
</evidence>
<comment type="caution">
    <text evidence="3">The sequence shown here is derived from an EMBL/GenBank/DDBJ whole genome shotgun (WGS) entry which is preliminary data.</text>
</comment>
<gene>
    <name evidence="3" type="ORF">FHT01_000493</name>
</gene>
<feature type="transmembrane region" description="Helical" evidence="1">
    <location>
        <begin position="55"/>
        <end position="83"/>
    </location>
</feature>
<feature type="transmembrane region" description="Helical" evidence="1">
    <location>
        <begin position="151"/>
        <end position="177"/>
    </location>
</feature>
<name>A0ABX0TXC2_9SPHN</name>
<dbReference type="InterPro" id="IPR018476">
    <property type="entry name" value="GlyceroP-diester-Pdiesterase_M"/>
</dbReference>
<keyword evidence="4" id="KW-1185">Reference proteome</keyword>
<evidence type="ECO:0000259" key="2">
    <source>
        <dbReference type="Pfam" id="PF10110"/>
    </source>
</evidence>
<protein>
    <recommendedName>
        <fullName evidence="2">Glycerophosphoryl diester phosphodiesterase membrane domain-containing protein</fullName>
    </recommendedName>
</protein>
<dbReference type="EMBL" id="JAASQP010000001">
    <property type="protein sequence ID" value="NIJ22951.1"/>
    <property type="molecule type" value="Genomic_DNA"/>
</dbReference>
<feature type="transmembrane region" description="Helical" evidence="1">
    <location>
        <begin position="243"/>
        <end position="269"/>
    </location>
</feature>